<feature type="domain" description="Phosphoadenosine phosphosulphate reductase" evidence="5">
    <location>
        <begin position="28"/>
        <end position="197"/>
    </location>
</feature>
<evidence type="ECO:0000313" key="6">
    <source>
        <dbReference type="EMBL" id="QPC85143.1"/>
    </source>
</evidence>
<dbReference type="Proteomes" id="UP000594468">
    <property type="component" value="Chromosome"/>
</dbReference>
<protein>
    <recommendedName>
        <fullName evidence="4">Adenosine 5'-phosphosulfate reductase</fullName>
        <shortName evidence="4">APS reductase</shortName>
        <ecNumber evidence="4">1.8.4.10</ecNumber>
    </recommendedName>
    <alternativeName>
        <fullName evidence="4">5'-adenylylsulfate reductase</fullName>
    </alternativeName>
    <alternativeName>
        <fullName evidence="4">Thioredoxin-dependent 5'-adenylylsulfate reductase</fullName>
    </alternativeName>
</protein>
<evidence type="ECO:0000256" key="4">
    <source>
        <dbReference type="HAMAP-Rule" id="MF_00063"/>
    </source>
</evidence>
<dbReference type="GO" id="GO:0043866">
    <property type="term" value="F:adenylyl-sulfate reductase (thioredoxin) activity"/>
    <property type="evidence" value="ECO:0007669"/>
    <property type="project" value="UniProtKB-EC"/>
</dbReference>
<dbReference type="GO" id="GO:0004604">
    <property type="term" value="F:phosphoadenylyl-sulfate reductase (thioredoxin) activity"/>
    <property type="evidence" value="ECO:0007669"/>
    <property type="project" value="UniProtKB-UniRule"/>
</dbReference>
<dbReference type="InterPro" id="IPR014729">
    <property type="entry name" value="Rossmann-like_a/b/a_fold"/>
</dbReference>
<comment type="subcellular location">
    <subcellularLocation>
        <location evidence="4">Cytoplasm</location>
    </subcellularLocation>
</comment>
<dbReference type="PANTHER" id="PTHR46509">
    <property type="entry name" value="PHOSPHOADENOSINE PHOSPHOSULFATE REDUCTASE"/>
    <property type="match status" value="1"/>
</dbReference>
<feature type="active site" description="Nucleophile; cysteine thiosulfonate intermediate" evidence="4">
    <location>
        <position position="214"/>
    </location>
</feature>
<feature type="binding site" evidence="4">
    <location>
        <position position="195"/>
    </location>
    <ligand>
        <name>[4Fe-4S] cluster</name>
        <dbReference type="ChEBI" id="CHEBI:49883"/>
    </ligand>
</feature>
<dbReference type="InterPro" id="IPR004511">
    <property type="entry name" value="PAPS/APS_Rdtase"/>
</dbReference>
<accession>A0A7S8EDT5</accession>
<feature type="binding site" evidence="4">
    <location>
        <position position="192"/>
    </location>
    <ligand>
        <name>[4Fe-4S] cluster</name>
        <dbReference type="ChEBI" id="CHEBI:49883"/>
    </ligand>
</feature>
<dbReference type="GO" id="GO:0070814">
    <property type="term" value="P:hydrogen sulfide biosynthetic process"/>
    <property type="evidence" value="ECO:0007669"/>
    <property type="project" value="UniProtKB-UniRule"/>
</dbReference>
<dbReference type="Pfam" id="PF01507">
    <property type="entry name" value="PAPS_reduct"/>
    <property type="match status" value="1"/>
</dbReference>
<keyword evidence="4" id="KW-0479">Metal-binding</keyword>
<evidence type="ECO:0000256" key="2">
    <source>
        <dbReference type="ARBA" id="ARBA00023002"/>
    </source>
</evidence>
<evidence type="ECO:0000256" key="3">
    <source>
        <dbReference type="ARBA" id="ARBA00024327"/>
    </source>
</evidence>
<dbReference type="KEGG" id="pmet:G4Y79_06925"/>
<dbReference type="NCBIfam" id="TIGR00434">
    <property type="entry name" value="cysH"/>
    <property type="match status" value="1"/>
</dbReference>
<dbReference type="EC" id="1.8.4.10" evidence="4"/>
<proteinExistence type="inferred from homology"/>
<dbReference type="NCBIfam" id="NF002537">
    <property type="entry name" value="PRK02090.1"/>
    <property type="match status" value="1"/>
</dbReference>
<evidence type="ECO:0000256" key="1">
    <source>
        <dbReference type="ARBA" id="ARBA00009732"/>
    </source>
</evidence>
<feature type="binding site" evidence="4">
    <location>
        <position position="109"/>
    </location>
    <ligand>
        <name>[4Fe-4S] cluster</name>
        <dbReference type="ChEBI" id="CHEBI:49883"/>
    </ligand>
</feature>
<comment type="similarity">
    <text evidence="1 4">Belongs to the PAPS reductase family. CysH subfamily.</text>
</comment>
<dbReference type="PANTHER" id="PTHR46509:SF1">
    <property type="entry name" value="PHOSPHOADENOSINE PHOSPHOSULFATE REDUCTASE"/>
    <property type="match status" value="1"/>
</dbReference>
<dbReference type="GO" id="GO:0046872">
    <property type="term" value="F:metal ion binding"/>
    <property type="evidence" value="ECO:0007669"/>
    <property type="project" value="UniProtKB-KW"/>
</dbReference>
<keyword evidence="4" id="KW-0963">Cytoplasm</keyword>
<name>A0A7S8EDT5_9CHLR</name>
<comment type="pathway">
    <text evidence="3 4">Sulfur metabolism; hydrogen sulfide biosynthesis; sulfite from sulfate.</text>
</comment>
<gene>
    <name evidence="4" type="primary">cysH</name>
    <name evidence="6" type="ORF">G4Y79_06925</name>
</gene>
<sequence>MSTLQQQLDAEHPQEILRWAVETYGDKLVVVTSFQITGIVTLHMLKQITNNINVLTLDTGLLFPETNQLIETVEARLGINVQRIRPQQSLTEQARQYGGPLWESNPDQCCHLRKRIPLDSALAGYDAWITGLRRDQSATRANVPVVDWDPRHKLYKLCPFATWTEDMVWTYVNAYDLPYNALHDRGYDSIGCYTCTLAAEGREGRWANFNKTECGIHYAR</sequence>
<dbReference type="GO" id="GO:0051539">
    <property type="term" value="F:4 iron, 4 sulfur cluster binding"/>
    <property type="evidence" value="ECO:0007669"/>
    <property type="project" value="UniProtKB-UniRule"/>
</dbReference>
<feature type="binding site" evidence="4">
    <location>
        <position position="110"/>
    </location>
    <ligand>
        <name>[4Fe-4S] cluster</name>
        <dbReference type="ChEBI" id="CHEBI:49883"/>
    </ligand>
</feature>
<dbReference type="AlphaFoldDB" id="A0A7S8EDT5"/>
<keyword evidence="2 4" id="KW-0560">Oxidoreductase</keyword>
<organism evidence="6 7">
    <name type="scientific">Phototrophicus methaneseepsis</name>
    <dbReference type="NCBI Taxonomy" id="2710758"/>
    <lineage>
        <taxon>Bacteria</taxon>
        <taxon>Bacillati</taxon>
        <taxon>Chloroflexota</taxon>
        <taxon>Candidatus Thermofontia</taxon>
        <taxon>Phototrophicales</taxon>
        <taxon>Phototrophicaceae</taxon>
        <taxon>Phototrophicus</taxon>
    </lineage>
</organism>
<dbReference type="Gene3D" id="3.40.50.620">
    <property type="entry name" value="HUPs"/>
    <property type="match status" value="1"/>
</dbReference>
<keyword evidence="4" id="KW-0411">Iron-sulfur</keyword>
<dbReference type="PIRSF" id="PIRSF000857">
    <property type="entry name" value="PAPS_reductase"/>
    <property type="match status" value="1"/>
</dbReference>
<dbReference type="GO" id="GO:0019379">
    <property type="term" value="P:sulfate assimilation, phosphoadenylyl sulfate reduction by phosphoadenylyl-sulfate reductase (thioredoxin)"/>
    <property type="evidence" value="ECO:0007669"/>
    <property type="project" value="UniProtKB-UniRule"/>
</dbReference>
<comment type="function">
    <text evidence="4">Catalyzes the formation of sulfite from adenosine 5'-phosphosulfate (APS) using thioredoxin as an electron donor.</text>
</comment>
<comment type="cofactor">
    <cofactor evidence="4">
        <name>[4Fe-4S] cluster</name>
        <dbReference type="ChEBI" id="CHEBI:49883"/>
    </cofactor>
    <text evidence="4">Binds 1 [4Fe-4S] cluster per subunit.</text>
</comment>
<reference evidence="6 7" key="1">
    <citation type="submission" date="2020-02" db="EMBL/GenBank/DDBJ databases">
        <authorList>
            <person name="Zheng R.K."/>
            <person name="Sun C.M."/>
        </authorList>
    </citation>
    <scope>NUCLEOTIDE SEQUENCE [LARGE SCALE GENOMIC DNA]</scope>
    <source>
        <strain evidence="7">rifampicinis</strain>
    </source>
</reference>
<dbReference type="InterPro" id="IPR002500">
    <property type="entry name" value="PAPS_reduct_dom"/>
</dbReference>
<dbReference type="HAMAP" id="MF_00063">
    <property type="entry name" value="CysH"/>
    <property type="match status" value="1"/>
</dbReference>
<dbReference type="SUPFAM" id="SSF52402">
    <property type="entry name" value="Adenine nucleotide alpha hydrolases-like"/>
    <property type="match status" value="1"/>
</dbReference>
<dbReference type="CDD" id="cd23945">
    <property type="entry name" value="PAPS_reductase"/>
    <property type="match status" value="1"/>
</dbReference>
<dbReference type="GO" id="GO:0005737">
    <property type="term" value="C:cytoplasm"/>
    <property type="evidence" value="ECO:0007669"/>
    <property type="project" value="UniProtKB-SubCell"/>
</dbReference>
<keyword evidence="7" id="KW-1185">Reference proteome</keyword>
<dbReference type="EMBL" id="CP062983">
    <property type="protein sequence ID" value="QPC85143.1"/>
    <property type="molecule type" value="Genomic_DNA"/>
</dbReference>
<keyword evidence="4" id="KW-0408">Iron</keyword>
<comment type="catalytic activity">
    <reaction evidence="4">
        <text>[thioredoxin]-disulfide + sulfite + AMP + 2 H(+) = adenosine 5'-phosphosulfate + [thioredoxin]-dithiol</text>
        <dbReference type="Rhea" id="RHEA:21976"/>
        <dbReference type="Rhea" id="RHEA-COMP:10698"/>
        <dbReference type="Rhea" id="RHEA-COMP:10700"/>
        <dbReference type="ChEBI" id="CHEBI:15378"/>
        <dbReference type="ChEBI" id="CHEBI:17359"/>
        <dbReference type="ChEBI" id="CHEBI:29950"/>
        <dbReference type="ChEBI" id="CHEBI:50058"/>
        <dbReference type="ChEBI" id="CHEBI:58243"/>
        <dbReference type="ChEBI" id="CHEBI:456215"/>
        <dbReference type="EC" id="1.8.4.10"/>
    </reaction>
</comment>
<evidence type="ECO:0000259" key="5">
    <source>
        <dbReference type="Pfam" id="PF01507"/>
    </source>
</evidence>
<evidence type="ECO:0000313" key="7">
    <source>
        <dbReference type="Proteomes" id="UP000594468"/>
    </source>
</evidence>